<dbReference type="Proteomes" id="UP001165160">
    <property type="component" value="Unassembled WGS sequence"/>
</dbReference>
<dbReference type="InterPro" id="IPR013878">
    <property type="entry name" value="Mo25"/>
</dbReference>
<name>A0A9W7CF22_9STRA</name>
<sequence length="339" mass="37472">MAGILKALGRKSSDDVKAKVSLPTLIASLRADPSPSNLEKLCEGVDVLLSPPSPSPSELETLQNLLLERPAAAAGSPAGEPGPSKGDGEEERSPLEMCVGGMPQLEFEKKKSTCATLLNVLSPPPPLPTSFYTLLTTIQNSNAPSCLPLGNLLRHTLSDPPNASTYLESPTFLTVSIMELPLSPNFDVLSDAFSTLKVSFTSPTSSPYLETNYTPFFTSFTHLLTSSNYVTRRFSLQLLSSVLLSRSNFNVMMRYISSLPSLKQIMNLLRDPHPNIQYESFHVFKVFVVNPRKTKEVEEVLRLNKVKLVKFLEGRWKDREGEGNFKGERELVRKTLEEL</sequence>
<dbReference type="PANTHER" id="PTHR10182">
    <property type="entry name" value="CALCIUM-BINDING PROTEIN 39-RELATED"/>
    <property type="match status" value="1"/>
</dbReference>
<comment type="similarity">
    <text evidence="1">Belongs to the Mo25 family.</text>
</comment>
<feature type="region of interest" description="Disordered" evidence="2">
    <location>
        <begin position="72"/>
        <end position="94"/>
    </location>
</feature>
<protein>
    <recommendedName>
        <fullName evidence="5">Mo25-like protein</fullName>
    </recommendedName>
</protein>
<dbReference type="GO" id="GO:0043539">
    <property type="term" value="F:protein serine/threonine kinase activator activity"/>
    <property type="evidence" value="ECO:0007669"/>
    <property type="project" value="TreeGrafter"/>
</dbReference>
<keyword evidence="4" id="KW-1185">Reference proteome</keyword>
<evidence type="ECO:0000256" key="1">
    <source>
        <dbReference type="ARBA" id="ARBA00011012"/>
    </source>
</evidence>
<reference evidence="4" key="1">
    <citation type="journal article" date="2023" name="Commun. Biol.">
        <title>Genome analysis of Parmales, the sister group of diatoms, reveals the evolutionary specialization of diatoms from phago-mixotrophs to photoautotrophs.</title>
        <authorList>
            <person name="Ban H."/>
            <person name="Sato S."/>
            <person name="Yoshikawa S."/>
            <person name="Yamada K."/>
            <person name="Nakamura Y."/>
            <person name="Ichinomiya M."/>
            <person name="Sato N."/>
            <person name="Blanc-Mathieu R."/>
            <person name="Endo H."/>
            <person name="Kuwata A."/>
            <person name="Ogata H."/>
        </authorList>
    </citation>
    <scope>NUCLEOTIDE SEQUENCE [LARGE SCALE GENOMIC DNA]</scope>
    <source>
        <strain evidence="4">NIES 3699</strain>
    </source>
</reference>
<evidence type="ECO:0008006" key="5">
    <source>
        <dbReference type="Google" id="ProtNLM"/>
    </source>
</evidence>
<dbReference type="PANTHER" id="PTHR10182:SF3">
    <property type="entry name" value="PROTEIN MO25"/>
    <property type="match status" value="1"/>
</dbReference>
<dbReference type="SUPFAM" id="SSF48371">
    <property type="entry name" value="ARM repeat"/>
    <property type="match status" value="1"/>
</dbReference>
<gene>
    <name evidence="3" type="ORF">TrVE_jg9910</name>
</gene>
<evidence type="ECO:0000313" key="3">
    <source>
        <dbReference type="EMBL" id="GMI04588.1"/>
    </source>
</evidence>
<feature type="compositionally biased region" description="Low complexity" evidence="2">
    <location>
        <begin position="72"/>
        <end position="84"/>
    </location>
</feature>
<evidence type="ECO:0000313" key="4">
    <source>
        <dbReference type="Proteomes" id="UP001165160"/>
    </source>
</evidence>
<accession>A0A9W7CF22</accession>
<dbReference type="InterPro" id="IPR016024">
    <property type="entry name" value="ARM-type_fold"/>
</dbReference>
<dbReference type="InterPro" id="IPR011989">
    <property type="entry name" value="ARM-like"/>
</dbReference>
<dbReference type="AlphaFoldDB" id="A0A9W7CF22"/>
<dbReference type="GO" id="GO:0035556">
    <property type="term" value="P:intracellular signal transduction"/>
    <property type="evidence" value="ECO:0007669"/>
    <property type="project" value="TreeGrafter"/>
</dbReference>
<dbReference type="Gene3D" id="1.25.10.10">
    <property type="entry name" value="Leucine-rich Repeat Variant"/>
    <property type="match status" value="1"/>
</dbReference>
<dbReference type="Pfam" id="PF08569">
    <property type="entry name" value="Mo25"/>
    <property type="match status" value="1"/>
</dbReference>
<proteinExistence type="inferred from homology"/>
<evidence type="ECO:0000256" key="2">
    <source>
        <dbReference type="SAM" id="MobiDB-lite"/>
    </source>
</evidence>
<dbReference type="EMBL" id="BRXX01000318">
    <property type="protein sequence ID" value="GMI04588.1"/>
    <property type="molecule type" value="Genomic_DNA"/>
</dbReference>
<comment type="caution">
    <text evidence="3">The sequence shown here is derived from an EMBL/GenBank/DDBJ whole genome shotgun (WGS) entry which is preliminary data.</text>
</comment>
<organism evidence="3 4">
    <name type="scientific">Triparma verrucosa</name>
    <dbReference type="NCBI Taxonomy" id="1606542"/>
    <lineage>
        <taxon>Eukaryota</taxon>
        <taxon>Sar</taxon>
        <taxon>Stramenopiles</taxon>
        <taxon>Ochrophyta</taxon>
        <taxon>Bolidophyceae</taxon>
        <taxon>Parmales</taxon>
        <taxon>Triparmaceae</taxon>
        <taxon>Triparma</taxon>
    </lineage>
</organism>